<dbReference type="AlphaFoldDB" id="A0A1Q3CVA1"/>
<dbReference type="PANTHER" id="PTHR47481:SF28">
    <property type="entry name" value="RETROTRANSPOSON COPIA-LIKE N-TERMINAL DOMAIN-CONTAINING PROTEIN"/>
    <property type="match status" value="1"/>
</dbReference>
<comment type="caution">
    <text evidence="1">The sequence shown here is derived from an EMBL/GenBank/DDBJ whole genome shotgun (WGS) entry which is preliminary data.</text>
</comment>
<dbReference type="OrthoDB" id="1845088at2759"/>
<reference evidence="2" key="1">
    <citation type="submission" date="2016-04" db="EMBL/GenBank/DDBJ databases">
        <title>Cephalotus genome sequencing.</title>
        <authorList>
            <person name="Fukushima K."/>
            <person name="Hasebe M."/>
            <person name="Fang X."/>
        </authorList>
    </citation>
    <scope>NUCLEOTIDE SEQUENCE [LARGE SCALE GENOMIC DNA]</scope>
    <source>
        <strain evidence="2">cv. St1</strain>
    </source>
</reference>
<name>A0A1Q3CVA1_CEPFO</name>
<proteinExistence type="predicted"/>
<dbReference type="EMBL" id="BDDD01003139">
    <property type="protein sequence ID" value="GAV84176.1"/>
    <property type="molecule type" value="Genomic_DNA"/>
</dbReference>
<protein>
    <submittedName>
        <fullName evidence="1">UBN2_3 domain-containing protein</fullName>
    </submittedName>
</protein>
<evidence type="ECO:0000313" key="2">
    <source>
        <dbReference type="Proteomes" id="UP000187406"/>
    </source>
</evidence>
<accession>A0A1Q3CVA1</accession>
<keyword evidence="2" id="KW-1185">Reference proteome</keyword>
<dbReference type="Proteomes" id="UP000187406">
    <property type="component" value="Unassembled WGS sequence"/>
</dbReference>
<sequence>MATNSSSTSDNPPTIKHNTPIPLQLVISNITNLIPIKLTSHNNLLWRSLFEPILRAHNLMNHLDVSFEPPLPAHPTYQSWFEKDQMLLAWINGTLGESTLPYVAGVQTTK</sequence>
<dbReference type="InParanoid" id="A0A1Q3CVA1"/>
<evidence type="ECO:0000313" key="1">
    <source>
        <dbReference type="EMBL" id="GAV84176.1"/>
    </source>
</evidence>
<organism evidence="1 2">
    <name type="scientific">Cephalotus follicularis</name>
    <name type="common">Albany pitcher plant</name>
    <dbReference type="NCBI Taxonomy" id="3775"/>
    <lineage>
        <taxon>Eukaryota</taxon>
        <taxon>Viridiplantae</taxon>
        <taxon>Streptophyta</taxon>
        <taxon>Embryophyta</taxon>
        <taxon>Tracheophyta</taxon>
        <taxon>Spermatophyta</taxon>
        <taxon>Magnoliopsida</taxon>
        <taxon>eudicotyledons</taxon>
        <taxon>Gunneridae</taxon>
        <taxon>Pentapetalae</taxon>
        <taxon>rosids</taxon>
        <taxon>fabids</taxon>
        <taxon>Oxalidales</taxon>
        <taxon>Cephalotaceae</taxon>
        <taxon>Cephalotus</taxon>
    </lineage>
</organism>
<gene>
    <name evidence="1" type="ORF">CFOL_v3_27620</name>
</gene>
<dbReference type="PANTHER" id="PTHR47481">
    <property type="match status" value="1"/>
</dbReference>